<proteinExistence type="predicted"/>
<evidence type="ECO:0000256" key="4">
    <source>
        <dbReference type="ARBA" id="ARBA00023125"/>
    </source>
</evidence>
<evidence type="ECO:0000256" key="5">
    <source>
        <dbReference type="ARBA" id="ARBA00023163"/>
    </source>
</evidence>
<organism evidence="7 8">
    <name type="scientific">Ferrimonas sediminum</name>
    <dbReference type="NCBI Taxonomy" id="718193"/>
    <lineage>
        <taxon>Bacteria</taxon>
        <taxon>Pseudomonadati</taxon>
        <taxon>Pseudomonadota</taxon>
        <taxon>Gammaproteobacteria</taxon>
        <taxon>Alteromonadales</taxon>
        <taxon>Ferrimonadaceae</taxon>
        <taxon>Ferrimonas</taxon>
    </lineage>
</organism>
<dbReference type="PANTHER" id="PTHR33164:SF5">
    <property type="entry name" value="ORGANIC HYDROPEROXIDE RESISTANCE TRANSCRIPTIONAL REGULATOR"/>
    <property type="match status" value="1"/>
</dbReference>
<dbReference type="PANTHER" id="PTHR33164">
    <property type="entry name" value="TRANSCRIPTIONAL REGULATOR, MARR FAMILY"/>
    <property type="match status" value="1"/>
</dbReference>
<keyword evidence="3" id="KW-0805">Transcription regulation</keyword>
<reference evidence="8" key="1">
    <citation type="submission" date="2016-10" db="EMBL/GenBank/DDBJ databases">
        <authorList>
            <person name="Varghese N."/>
            <person name="Submissions S."/>
        </authorList>
    </citation>
    <scope>NUCLEOTIDE SEQUENCE [LARGE SCALE GENOMIC DNA]</scope>
    <source>
        <strain evidence="8">DSM 23317</strain>
    </source>
</reference>
<keyword evidence="2" id="KW-0963">Cytoplasm</keyword>
<dbReference type="InterPro" id="IPR036390">
    <property type="entry name" value="WH_DNA-bd_sf"/>
</dbReference>
<dbReference type="InterPro" id="IPR039422">
    <property type="entry name" value="MarR/SlyA-like"/>
</dbReference>
<dbReference type="GO" id="GO:0003677">
    <property type="term" value="F:DNA binding"/>
    <property type="evidence" value="ECO:0007669"/>
    <property type="project" value="UniProtKB-KW"/>
</dbReference>
<evidence type="ECO:0000259" key="6">
    <source>
        <dbReference type="PROSITE" id="PS50995"/>
    </source>
</evidence>
<dbReference type="PROSITE" id="PS50995">
    <property type="entry name" value="HTH_MARR_2"/>
    <property type="match status" value="1"/>
</dbReference>
<dbReference type="EMBL" id="FNEM01000003">
    <property type="protein sequence ID" value="SDI80704.1"/>
    <property type="molecule type" value="Genomic_DNA"/>
</dbReference>
<sequence length="141" mass="15964">MKPQLSDNLCFALYTASNALTRAYRPLLERFDLTYGQYLVMQALWLEDKVSLTELSRQTRLDPGSLTPVVKRLEGKGMLTRTVSSEDERRKVIALTETGQALQQQAAVVKSELEQKTDIDPQVIDTLRRHCLTLADQLAKV</sequence>
<evidence type="ECO:0000313" key="7">
    <source>
        <dbReference type="EMBL" id="SDI80704.1"/>
    </source>
</evidence>
<dbReference type="SMART" id="SM00347">
    <property type="entry name" value="HTH_MARR"/>
    <property type="match status" value="1"/>
</dbReference>
<accession>A0A1G8NKE9</accession>
<keyword evidence="5" id="KW-0804">Transcription</keyword>
<dbReference type="Proteomes" id="UP000199527">
    <property type="component" value="Unassembled WGS sequence"/>
</dbReference>
<dbReference type="SUPFAM" id="SSF46785">
    <property type="entry name" value="Winged helix' DNA-binding domain"/>
    <property type="match status" value="1"/>
</dbReference>
<keyword evidence="4 7" id="KW-0238">DNA-binding</keyword>
<dbReference type="InterPro" id="IPR055166">
    <property type="entry name" value="Transc_reg_Sar_Rot_HTH"/>
</dbReference>
<dbReference type="AlphaFoldDB" id="A0A1G8NKE9"/>
<name>A0A1G8NKE9_9GAMM</name>
<dbReference type="Pfam" id="PF22381">
    <property type="entry name" value="Staph_reg_Sar_Rot"/>
    <property type="match status" value="1"/>
</dbReference>
<dbReference type="OrthoDB" id="9806864at2"/>
<evidence type="ECO:0000256" key="2">
    <source>
        <dbReference type="ARBA" id="ARBA00022490"/>
    </source>
</evidence>
<evidence type="ECO:0000313" key="8">
    <source>
        <dbReference type="Proteomes" id="UP000199527"/>
    </source>
</evidence>
<feature type="domain" description="HTH marR-type" evidence="6">
    <location>
        <begin position="6"/>
        <end position="141"/>
    </location>
</feature>
<evidence type="ECO:0000256" key="3">
    <source>
        <dbReference type="ARBA" id="ARBA00023015"/>
    </source>
</evidence>
<dbReference type="GO" id="GO:0005737">
    <property type="term" value="C:cytoplasm"/>
    <property type="evidence" value="ECO:0007669"/>
    <property type="project" value="UniProtKB-SubCell"/>
</dbReference>
<gene>
    <name evidence="7" type="ORF">SAMN04488540_103154</name>
</gene>
<dbReference type="InterPro" id="IPR036388">
    <property type="entry name" value="WH-like_DNA-bd_sf"/>
</dbReference>
<dbReference type="GO" id="GO:0003700">
    <property type="term" value="F:DNA-binding transcription factor activity"/>
    <property type="evidence" value="ECO:0007669"/>
    <property type="project" value="InterPro"/>
</dbReference>
<keyword evidence="8" id="KW-1185">Reference proteome</keyword>
<protein>
    <submittedName>
        <fullName evidence="7">DNA-binding transcriptional regulator, MarR family</fullName>
    </submittedName>
</protein>
<dbReference type="RefSeq" id="WP_090363038.1">
    <property type="nucleotide sequence ID" value="NZ_FNEM01000003.1"/>
</dbReference>
<comment type="subcellular location">
    <subcellularLocation>
        <location evidence="1">Cytoplasm</location>
    </subcellularLocation>
</comment>
<dbReference type="Gene3D" id="1.10.10.10">
    <property type="entry name" value="Winged helix-like DNA-binding domain superfamily/Winged helix DNA-binding domain"/>
    <property type="match status" value="1"/>
</dbReference>
<dbReference type="InterPro" id="IPR000835">
    <property type="entry name" value="HTH_MarR-typ"/>
</dbReference>
<dbReference type="GO" id="GO:0006950">
    <property type="term" value="P:response to stress"/>
    <property type="evidence" value="ECO:0007669"/>
    <property type="project" value="TreeGrafter"/>
</dbReference>
<evidence type="ECO:0000256" key="1">
    <source>
        <dbReference type="ARBA" id="ARBA00004496"/>
    </source>
</evidence>
<dbReference type="PRINTS" id="PR00598">
    <property type="entry name" value="HTHMARR"/>
</dbReference>